<gene>
    <name evidence="2" type="ORF">GSTENG00037895001</name>
</gene>
<name>Q4RBE4_TETNG</name>
<dbReference type="EMBL" id="CAAE01021606">
    <property type="protein sequence ID" value="CAG14289.1"/>
    <property type="molecule type" value="Genomic_DNA"/>
</dbReference>
<feature type="region of interest" description="Disordered" evidence="1">
    <location>
        <begin position="1"/>
        <end position="28"/>
    </location>
</feature>
<reference evidence="2" key="1">
    <citation type="journal article" date="2004" name="Nature">
        <title>Genome duplication in the teleost fish Tetraodon nigroviridis reveals the early vertebrate proto-karyotype.</title>
        <authorList>
            <person name="Jaillon O."/>
            <person name="Aury J.-M."/>
            <person name="Brunet F."/>
            <person name="Petit J.-L."/>
            <person name="Stange-Thomann N."/>
            <person name="Mauceli E."/>
            <person name="Bouneau L."/>
            <person name="Fischer C."/>
            <person name="Ozouf-Costaz C."/>
            <person name="Bernot A."/>
            <person name="Nicaud S."/>
            <person name="Jaffe D."/>
            <person name="Fisher S."/>
            <person name="Lutfalla G."/>
            <person name="Dossat C."/>
            <person name="Segurens B."/>
            <person name="Dasilva C."/>
            <person name="Salanoubat M."/>
            <person name="Levy M."/>
            <person name="Boudet N."/>
            <person name="Castellano S."/>
            <person name="Anthouard V."/>
            <person name="Jubin C."/>
            <person name="Castelli V."/>
            <person name="Katinka M."/>
            <person name="Vacherie B."/>
            <person name="Biemont C."/>
            <person name="Skalli Z."/>
            <person name="Cattolico L."/>
            <person name="Poulain J."/>
            <person name="De Berardinis V."/>
            <person name="Cruaud C."/>
            <person name="Duprat S."/>
            <person name="Brottier P."/>
            <person name="Coutanceau J.-P."/>
            <person name="Gouzy J."/>
            <person name="Parra G."/>
            <person name="Lardier G."/>
            <person name="Chapple C."/>
            <person name="McKernan K.J."/>
            <person name="McEwan P."/>
            <person name="Bosak S."/>
            <person name="Kellis M."/>
            <person name="Volff J.-N."/>
            <person name="Guigo R."/>
            <person name="Zody M.C."/>
            <person name="Mesirov J."/>
            <person name="Lindblad-Toh K."/>
            <person name="Birren B."/>
            <person name="Nusbaum C."/>
            <person name="Kahn D."/>
            <person name="Robinson-Rechavi M."/>
            <person name="Laudet V."/>
            <person name="Schachter V."/>
            <person name="Quetier F."/>
            <person name="Saurin W."/>
            <person name="Scarpelli C."/>
            <person name="Wincker P."/>
            <person name="Lander E.S."/>
            <person name="Weissenbach J."/>
            <person name="Roest Crollius H."/>
        </authorList>
    </citation>
    <scope>NUCLEOTIDE SEQUENCE [LARGE SCALE GENOMIC DNA]</scope>
</reference>
<protein>
    <submittedName>
        <fullName evidence="2">Chromosome undetermined SCAF21606, whole genome shotgun sequence</fullName>
    </submittedName>
</protein>
<evidence type="ECO:0000313" key="2">
    <source>
        <dbReference type="EMBL" id="CAG14289.1"/>
    </source>
</evidence>
<feature type="region of interest" description="Disordered" evidence="1">
    <location>
        <begin position="41"/>
        <end position="60"/>
    </location>
</feature>
<accession>Q4RBE4</accession>
<reference evidence="2" key="2">
    <citation type="submission" date="2004-02" db="EMBL/GenBank/DDBJ databases">
        <authorList>
            <consortium name="Genoscope"/>
            <consortium name="Whitehead Institute Centre for Genome Research"/>
        </authorList>
    </citation>
    <scope>NUCLEOTIDE SEQUENCE</scope>
</reference>
<dbReference type="KEGG" id="tng:GSTEN00037895G001"/>
<dbReference type="AlphaFoldDB" id="Q4RBE4"/>
<evidence type="ECO:0000256" key="1">
    <source>
        <dbReference type="SAM" id="MobiDB-lite"/>
    </source>
</evidence>
<feature type="compositionally biased region" description="Basic and acidic residues" evidence="1">
    <location>
        <begin position="42"/>
        <end position="60"/>
    </location>
</feature>
<feature type="non-terminal residue" evidence="2">
    <location>
        <position position="1"/>
    </location>
</feature>
<organism evidence="2">
    <name type="scientific">Tetraodon nigroviridis</name>
    <name type="common">Spotted green pufferfish</name>
    <name type="synonym">Chelonodon nigroviridis</name>
    <dbReference type="NCBI Taxonomy" id="99883"/>
    <lineage>
        <taxon>Eukaryota</taxon>
        <taxon>Metazoa</taxon>
        <taxon>Chordata</taxon>
        <taxon>Craniata</taxon>
        <taxon>Vertebrata</taxon>
        <taxon>Euteleostomi</taxon>
        <taxon>Actinopterygii</taxon>
        <taxon>Neopterygii</taxon>
        <taxon>Teleostei</taxon>
        <taxon>Neoteleostei</taxon>
        <taxon>Acanthomorphata</taxon>
        <taxon>Eupercaria</taxon>
        <taxon>Tetraodontiformes</taxon>
        <taxon>Tetradontoidea</taxon>
        <taxon>Tetraodontidae</taxon>
        <taxon>Tetraodon</taxon>
    </lineage>
</organism>
<proteinExistence type="predicted"/>
<feature type="compositionally biased region" description="Basic and acidic residues" evidence="1">
    <location>
        <begin position="9"/>
        <end position="20"/>
    </location>
</feature>
<sequence>QQPVITEPEMDRKDLLERKAVPSRPGNGSKLSAIILFLLKSQQDDSQRQKGEAGDRCASP</sequence>